<evidence type="ECO:0000313" key="1">
    <source>
        <dbReference type="EMBL" id="RHX88595.1"/>
    </source>
</evidence>
<reference evidence="2" key="1">
    <citation type="submission" date="2018-05" db="EMBL/GenBank/DDBJ databases">
        <title>Leptospira yasudae sp. nov. and Leptospira stimsonii sp. nov., two pathogenic species of the genus Leptospira isolated from environmental sources.</title>
        <authorList>
            <person name="Casanovas-Massana A."/>
            <person name="Hamond C."/>
            <person name="Santos L.A."/>
            <person name="Hacker K.P."/>
            <person name="Balassiano I."/>
            <person name="Medeiros M.A."/>
            <person name="Reis M.G."/>
            <person name="Ko A.I."/>
            <person name="Wunder E.A."/>
        </authorList>
    </citation>
    <scope>NUCLEOTIDE SEQUENCE [LARGE SCALE GENOMIC DNA]</scope>
    <source>
        <strain evidence="2">AMB6-RJ</strain>
    </source>
</reference>
<comment type="caution">
    <text evidence="1">The sequence shown here is derived from an EMBL/GenBank/DDBJ whole genome shotgun (WGS) entry which is preliminary data.</text>
</comment>
<protein>
    <submittedName>
        <fullName evidence="1">Uncharacterized protein</fullName>
    </submittedName>
</protein>
<accession>A0A8B3CV83</accession>
<dbReference type="AlphaFoldDB" id="A0A8B3CV83"/>
<evidence type="ECO:0000313" key="2">
    <source>
        <dbReference type="Proteomes" id="UP000266669"/>
    </source>
</evidence>
<gene>
    <name evidence="1" type="ORF">DLM78_06615</name>
</gene>
<name>A0A8B3CV83_9LEPT</name>
<proteinExistence type="predicted"/>
<dbReference type="Proteomes" id="UP000266669">
    <property type="component" value="Unassembled WGS sequence"/>
</dbReference>
<dbReference type="EMBL" id="QHCS01000001">
    <property type="protein sequence ID" value="RHX88595.1"/>
    <property type="molecule type" value="Genomic_DNA"/>
</dbReference>
<sequence length="81" mass="9726">MVSSQKDRNKKKDKRRPAFGFVRKQSNVCLAERWIPNREFVSNLLLLFREKRRKLNSIRCDDSKMVPRRRGMDSFYSFADA</sequence>
<organism evidence="1 2">
    <name type="scientific">Leptospira stimsonii</name>
    <dbReference type="NCBI Taxonomy" id="2202203"/>
    <lineage>
        <taxon>Bacteria</taxon>
        <taxon>Pseudomonadati</taxon>
        <taxon>Spirochaetota</taxon>
        <taxon>Spirochaetia</taxon>
        <taxon>Leptospirales</taxon>
        <taxon>Leptospiraceae</taxon>
        <taxon>Leptospira</taxon>
    </lineage>
</organism>